<feature type="domain" description="Plastocyanin-like" evidence="3">
    <location>
        <begin position="163"/>
        <end position="299"/>
    </location>
</feature>
<feature type="domain" description="Plastocyanin-like" evidence="4">
    <location>
        <begin position="513"/>
        <end position="551"/>
    </location>
</feature>
<dbReference type="GO" id="GO:0016491">
    <property type="term" value="F:oxidoreductase activity"/>
    <property type="evidence" value="ECO:0007669"/>
    <property type="project" value="InterPro"/>
</dbReference>
<evidence type="ECO:0000313" key="6">
    <source>
        <dbReference type="EMBL" id="KAH9314697.1"/>
    </source>
</evidence>
<dbReference type="Pfam" id="PF00394">
    <property type="entry name" value="Cu-oxidase"/>
    <property type="match status" value="1"/>
</dbReference>
<dbReference type="CDD" id="cd13846">
    <property type="entry name" value="CuRO_1_AAO_like_1"/>
    <property type="match status" value="1"/>
</dbReference>
<evidence type="ECO:0000259" key="4">
    <source>
        <dbReference type="Pfam" id="PF07731"/>
    </source>
</evidence>
<dbReference type="Pfam" id="PF07732">
    <property type="entry name" value="Cu-oxidase_3"/>
    <property type="match status" value="1"/>
</dbReference>
<keyword evidence="2" id="KW-0732">Signal</keyword>
<dbReference type="OMA" id="HNHERSI"/>
<dbReference type="PANTHER" id="PTHR11709">
    <property type="entry name" value="MULTI-COPPER OXIDASE"/>
    <property type="match status" value="1"/>
</dbReference>
<dbReference type="AlphaFoldDB" id="A0AA38G2A7"/>
<dbReference type="InterPro" id="IPR008972">
    <property type="entry name" value="Cupredoxin"/>
</dbReference>
<feature type="domain" description="Plastocyanin-like" evidence="5">
    <location>
        <begin position="36"/>
        <end position="149"/>
    </location>
</feature>
<name>A0AA38G2A7_TAXCH</name>
<feature type="signal peptide" evidence="2">
    <location>
        <begin position="1"/>
        <end position="25"/>
    </location>
</feature>
<feature type="domain" description="Plastocyanin-like" evidence="4">
    <location>
        <begin position="380"/>
        <end position="475"/>
    </location>
</feature>
<organism evidence="6 7">
    <name type="scientific">Taxus chinensis</name>
    <name type="common">Chinese yew</name>
    <name type="synonym">Taxus wallichiana var. chinensis</name>
    <dbReference type="NCBI Taxonomy" id="29808"/>
    <lineage>
        <taxon>Eukaryota</taxon>
        <taxon>Viridiplantae</taxon>
        <taxon>Streptophyta</taxon>
        <taxon>Embryophyta</taxon>
        <taxon>Tracheophyta</taxon>
        <taxon>Spermatophyta</taxon>
        <taxon>Pinopsida</taxon>
        <taxon>Pinidae</taxon>
        <taxon>Conifers II</taxon>
        <taxon>Cupressales</taxon>
        <taxon>Taxaceae</taxon>
        <taxon>Taxus</taxon>
    </lineage>
</organism>
<sequence length="590" mass="65881">MAKMGCLQKTVVLFVLCVVVGVVRCESPYKFFTWTVTSGIISPLGVPQDGILINGQFPGPQIDAVTNDNIVINVFNQLKQHFLITWNGVEQRRNSWEDGVLGTNCPIPPGKNFTYKFQVKDQIGNFHYFPSTLFHKAAGGFGGLNIASRPLIPIPYSPPDGDHNLLIGDWYMRNHSALRRRLDRGIPLGMPDGVHINGLGGSSRMPFNVDPGKTYSLRISNVGLSTSLNFRIQGHTLKLVEVEGSHTVQSEYDSMDIHVGQSCTVLVTTNQPSKDYYIVASTRFTKPVLAGVGILHYSDSTQPAAGRLPQGPPRHIEWSLNQAKSIRWNLTASAARPNPQGSFHYGSINISRTISLSNSEVVIDNKQRYAINGVSFALPDTPLKLADYFNISGVFDPNSMPDHPRKGVQLQTSVMSGDYRTFVEIVFHNHERSIQSWHIDGFSFFVAGMDRGRWTPASRESYNLFDAIYRCTIQFFGFGVLFQGPWSRGSNFAIHPAQLTLRPAERRPVTMKMVYPRSWTAILMSLDNAGMWNVRSALWDRQYLGQQFYLRIFAGYNPRDENPIPMNALLCGKAKGHHTQGQSPLPSDAM</sequence>
<dbReference type="FunFam" id="2.60.40.420:FF:000012">
    <property type="entry name" value="Monocopper oxidase-like protein"/>
    <property type="match status" value="1"/>
</dbReference>
<evidence type="ECO:0000313" key="7">
    <source>
        <dbReference type="Proteomes" id="UP000824469"/>
    </source>
</evidence>
<comment type="caution">
    <text evidence="6">The sequence shown here is derived from an EMBL/GenBank/DDBJ whole genome shotgun (WGS) entry which is preliminary data.</text>
</comment>
<accession>A0AA38G2A7</accession>
<dbReference type="Gene3D" id="2.60.40.420">
    <property type="entry name" value="Cupredoxins - blue copper proteins"/>
    <property type="match status" value="3"/>
</dbReference>
<evidence type="ECO:0000259" key="5">
    <source>
        <dbReference type="Pfam" id="PF07732"/>
    </source>
</evidence>
<dbReference type="EMBL" id="JAHRHJ020000005">
    <property type="protein sequence ID" value="KAH9314697.1"/>
    <property type="molecule type" value="Genomic_DNA"/>
</dbReference>
<dbReference type="InterPro" id="IPR045087">
    <property type="entry name" value="Cu-oxidase_fam"/>
</dbReference>
<reference evidence="6 7" key="1">
    <citation type="journal article" date="2021" name="Nat. Plants">
        <title>The Taxus genome provides insights into paclitaxel biosynthesis.</title>
        <authorList>
            <person name="Xiong X."/>
            <person name="Gou J."/>
            <person name="Liao Q."/>
            <person name="Li Y."/>
            <person name="Zhou Q."/>
            <person name="Bi G."/>
            <person name="Li C."/>
            <person name="Du R."/>
            <person name="Wang X."/>
            <person name="Sun T."/>
            <person name="Guo L."/>
            <person name="Liang H."/>
            <person name="Lu P."/>
            <person name="Wu Y."/>
            <person name="Zhang Z."/>
            <person name="Ro D.K."/>
            <person name="Shang Y."/>
            <person name="Huang S."/>
            <person name="Yan J."/>
        </authorList>
    </citation>
    <scope>NUCLEOTIDE SEQUENCE [LARGE SCALE GENOMIC DNA]</scope>
    <source>
        <strain evidence="6">Ta-2019</strain>
    </source>
</reference>
<feature type="chain" id="PRO_5041296000" description="L-ascorbate oxidase homolog" evidence="2">
    <location>
        <begin position="26"/>
        <end position="590"/>
    </location>
</feature>
<evidence type="ECO:0000256" key="1">
    <source>
        <dbReference type="ARBA" id="ARBA00010609"/>
    </source>
</evidence>
<evidence type="ECO:0008006" key="8">
    <source>
        <dbReference type="Google" id="ProtNLM"/>
    </source>
</evidence>
<dbReference type="InterPro" id="IPR011706">
    <property type="entry name" value="Cu-oxidase_C"/>
</dbReference>
<keyword evidence="7" id="KW-1185">Reference proteome</keyword>
<dbReference type="Pfam" id="PF07731">
    <property type="entry name" value="Cu-oxidase_2"/>
    <property type="match status" value="2"/>
</dbReference>
<protein>
    <recommendedName>
        <fullName evidence="8">L-ascorbate oxidase homolog</fullName>
    </recommendedName>
</protein>
<dbReference type="InterPro" id="IPR034273">
    <property type="entry name" value="CuRO_1_AAO-like"/>
</dbReference>
<dbReference type="GO" id="GO:0005507">
    <property type="term" value="F:copper ion binding"/>
    <property type="evidence" value="ECO:0007669"/>
    <property type="project" value="InterPro"/>
</dbReference>
<dbReference type="InterPro" id="IPR011707">
    <property type="entry name" value="Cu-oxidase-like_N"/>
</dbReference>
<gene>
    <name evidence="6" type="ORF">KI387_023324</name>
</gene>
<dbReference type="Proteomes" id="UP000824469">
    <property type="component" value="Unassembled WGS sequence"/>
</dbReference>
<comment type="similarity">
    <text evidence="1">Belongs to the multicopper oxidase family.</text>
</comment>
<dbReference type="InterPro" id="IPR001117">
    <property type="entry name" value="Cu-oxidase_2nd"/>
</dbReference>
<dbReference type="PANTHER" id="PTHR11709:SF90">
    <property type="entry name" value="OS07G0510900 PROTEIN"/>
    <property type="match status" value="1"/>
</dbReference>
<evidence type="ECO:0000256" key="2">
    <source>
        <dbReference type="SAM" id="SignalP"/>
    </source>
</evidence>
<evidence type="ECO:0000259" key="3">
    <source>
        <dbReference type="Pfam" id="PF00394"/>
    </source>
</evidence>
<proteinExistence type="inferred from homology"/>
<dbReference type="SUPFAM" id="SSF49503">
    <property type="entry name" value="Cupredoxins"/>
    <property type="match status" value="4"/>
</dbReference>